<evidence type="ECO:0000256" key="1">
    <source>
        <dbReference type="SAM" id="SignalP"/>
    </source>
</evidence>
<dbReference type="Gramene" id="Jr03_17940_p1">
    <property type="protein sequence ID" value="cds.Jr03_17940_p1"/>
    <property type="gene ID" value="Jr03_17940"/>
</dbReference>
<dbReference type="AlphaFoldDB" id="A0A834D318"/>
<feature type="signal peptide" evidence="1">
    <location>
        <begin position="1"/>
        <end position="26"/>
    </location>
</feature>
<reference evidence="2" key="1">
    <citation type="submission" date="2015-10" db="EMBL/GenBank/DDBJ databases">
        <authorList>
            <person name="Martinez-Garcia P.J."/>
            <person name="Crepeau M.W."/>
            <person name="Puiu D."/>
            <person name="Gonzalez-Ibeas D."/>
            <person name="Whalen J."/>
            <person name="Stevens K."/>
            <person name="Paul R."/>
            <person name="Butterfield T."/>
            <person name="Britton M."/>
            <person name="Reagan R."/>
            <person name="Chakraborty S."/>
            <person name="Walawage S.L."/>
            <person name="Vasquez-Gross H.A."/>
            <person name="Cardeno C."/>
            <person name="Famula R."/>
            <person name="Pratt K."/>
            <person name="Kuruganti S."/>
            <person name="Aradhya M.K."/>
            <person name="Leslie C.A."/>
            <person name="Dandekar A.M."/>
            <person name="Salzberg S.L."/>
            <person name="Wegrzyn J.L."/>
            <person name="Langley C.H."/>
            <person name="Neale D.B."/>
        </authorList>
    </citation>
    <scope>NUCLEOTIDE SEQUENCE</scope>
    <source>
        <tissue evidence="2">Leaves</tissue>
    </source>
</reference>
<gene>
    <name evidence="2" type="ORF">F2P56_007282</name>
</gene>
<reference evidence="2" key="2">
    <citation type="submission" date="2020-03" db="EMBL/GenBank/DDBJ databases">
        <title>Walnut 2.0.</title>
        <authorList>
            <person name="Marrano A."/>
            <person name="Britton M."/>
            <person name="Zimin A.V."/>
            <person name="Zaini P.A."/>
            <person name="Workman R."/>
            <person name="Puiu D."/>
            <person name="Bianco L."/>
            <person name="Allen B.J."/>
            <person name="Troggio M."/>
            <person name="Leslie C.A."/>
            <person name="Timp W."/>
            <person name="Dendekar A."/>
            <person name="Salzberg S.L."/>
            <person name="Neale D.B."/>
        </authorList>
    </citation>
    <scope>NUCLEOTIDE SEQUENCE</scope>
    <source>
        <tissue evidence="2">Leaves</tissue>
    </source>
</reference>
<name>A0A834D318_JUGRE</name>
<keyword evidence="1" id="KW-0732">Signal</keyword>
<dbReference type="Proteomes" id="UP000619265">
    <property type="component" value="Unassembled WGS sequence"/>
</dbReference>
<evidence type="ECO:0000313" key="2">
    <source>
        <dbReference type="EMBL" id="KAF5475480.1"/>
    </source>
</evidence>
<sequence length="143" mass="15501">MASAPNLLHLLFLGSLLCNLINLCWASRRLSDPKQPLTTDIGSSTFPEPPSNIETMPEVLLSSPTQPPLPSMQESMFLVDPVTHFAPLFPFPVLPTNFVPQFPLTPTFPFIPTMSSIPFFPLSPAGVKNSGSQQPTGEVKATP</sequence>
<proteinExistence type="predicted"/>
<protein>
    <submittedName>
        <fullName evidence="2">Uncharacterized protein</fullName>
    </submittedName>
</protein>
<feature type="chain" id="PRO_5032385164" evidence="1">
    <location>
        <begin position="27"/>
        <end position="143"/>
    </location>
</feature>
<comment type="caution">
    <text evidence="2">The sequence shown here is derived from an EMBL/GenBank/DDBJ whole genome shotgun (WGS) entry which is preliminary data.</text>
</comment>
<accession>A0A834D318</accession>
<dbReference type="EMBL" id="LIHL02000003">
    <property type="protein sequence ID" value="KAF5475480.1"/>
    <property type="molecule type" value="Genomic_DNA"/>
</dbReference>
<evidence type="ECO:0000313" key="3">
    <source>
        <dbReference type="Proteomes" id="UP000619265"/>
    </source>
</evidence>
<organism evidence="2 3">
    <name type="scientific">Juglans regia</name>
    <name type="common">English walnut</name>
    <dbReference type="NCBI Taxonomy" id="51240"/>
    <lineage>
        <taxon>Eukaryota</taxon>
        <taxon>Viridiplantae</taxon>
        <taxon>Streptophyta</taxon>
        <taxon>Embryophyta</taxon>
        <taxon>Tracheophyta</taxon>
        <taxon>Spermatophyta</taxon>
        <taxon>Magnoliopsida</taxon>
        <taxon>eudicotyledons</taxon>
        <taxon>Gunneridae</taxon>
        <taxon>Pentapetalae</taxon>
        <taxon>rosids</taxon>
        <taxon>fabids</taxon>
        <taxon>Fagales</taxon>
        <taxon>Juglandaceae</taxon>
        <taxon>Juglans</taxon>
    </lineage>
</organism>